<accession>A0A6P8I5L0</accession>
<dbReference type="Proteomes" id="UP000515163">
    <property type="component" value="Unplaced"/>
</dbReference>
<gene>
    <name evidence="10" type="primary">LOC116299345</name>
</gene>
<evidence type="ECO:0000313" key="9">
    <source>
        <dbReference type="Proteomes" id="UP000515163"/>
    </source>
</evidence>
<evidence type="ECO:0000259" key="8">
    <source>
        <dbReference type="SMART" id="SM01117"/>
    </source>
</evidence>
<evidence type="ECO:0000256" key="5">
    <source>
        <dbReference type="ARBA" id="ARBA00023004"/>
    </source>
</evidence>
<keyword evidence="7" id="KW-0732">Signal</keyword>
<keyword evidence="2" id="KW-0349">Heme</keyword>
<dbReference type="KEGG" id="aten:116299345"/>
<name>A0A6P8I5L0_ACTTE</name>
<evidence type="ECO:0000256" key="4">
    <source>
        <dbReference type="ARBA" id="ARBA00022824"/>
    </source>
</evidence>
<keyword evidence="5" id="KW-0408">Iron</keyword>
<feature type="domain" description="Cytochrome b5 heme-binding" evidence="8">
    <location>
        <begin position="46"/>
        <end position="143"/>
    </location>
</feature>
<evidence type="ECO:0000256" key="3">
    <source>
        <dbReference type="ARBA" id="ARBA00022723"/>
    </source>
</evidence>
<evidence type="ECO:0000256" key="7">
    <source>
        <dbReference type="SAM" id="SignalP"/>
    </source>
</evidence>
<dbReference type="RefSeq" id="XP_031563849.1">
    <property type="nucleotide sequence ID" value="XM_031707989.1"/>
</dbReference>
<sequence length="161" mass="18111">MAAPSLVLVIVAVSCCIGVQVKDKAPHAPFSDLHENLSTESGHRLFSLEELSSYNGQNSELPIYVAVKGVVFDVTQGKDYYGVGKPYNVFTGKDASRAIAKWSMDPKDMIPELDGLTKEEFDRLEDNFENVYMKKYPAVGYVRGYEPRPEEDNLIWSRQEL</sequence>
<reference evidence="10" key="1">
    <citation type="submission" date="2025-08" db="UniProtKB">
        <authorList>
            <consortium name="RefSeq"/>
        </authorList>
    </citation>
    <scope>IDENTIFICATION</scope>
    <source>
        <tissue evidence="10">Tentacle</tissue>
    </source>
</reference>
<dbReference type="PANTHER" id="PTHR10281">
    <property type="entry name" value="MEMBRANE-ASSOCIATED PROGESTERONE RECEPTOR COMPONENT-RELATED"/>
    <property type="match status" value="1"/>
</dbReference>
<evidence type="ECO:0000256" key="6">
    <source>
        <dbReference type="ARBA" id="ARBA00038357"/>
    </source>
</evidence>
<keyword evidence="3" id="KW-0479">Metal-binding</keyword>
<keyword evidence="9" id="KW-1185">Reference proteome</keyword>
<organism evidence="9 10">
    <name type="scientific">Actinia tenebrosa</name>
    <name type="common">Australian red waratah sea anemone</name>
    <dbReference type="NCBI Taxonomy" id="6105"/>
    <lineage>
        <taxon>Eukaryota</taxon>
        <taxon>Metazoa</taxon>
        <taxon>Cnidaria</taxon>
        <taxon>Anthozoa</taxon>
        <taxon>Hexacorallia</taxon>
        <taxon>Actiniaria</taxon>
        <taxon>Actiniidae</taxon>
        <taxon>Actinia</taxon>
    </lineage>
</organism>
<feature type="chain" id="PRO_5027670450" evidence="7">
    <location>
        <begin position="19"/>
        <end position="161"/>
    </location>
</feature>
<dbReference type="FunCoup" id="A0A6P8I5L0">
    <property type="interactions" value="291"/>
</dbReference>
<dbReference type="SMART" id="SM01117">
    <property type="entry name" value="Cyt-b5"/>
    <property type="match status" value="1"/>
</dbReference>
<evidence type="ECO:0000256" key="1">
    <source>
        <dbReference type="ARBA" id="ARBA00004240"/>
    </source>
</evidence>
<evidence type="ECO:0000313" key="10">
    <source>
        <dbReference type="RefSeq" id="XP_031563849.1"/>
    </source>
</evidence>
<dbReference type="GeneID" id="116299345"/>
<evidence type="ECO:0000256" key="2">
    <source>
        <dbReference type="ARBA" id="ARBA00022617"/>
    </source>
</evidence>
<dbReference type="Pfam" id="PF00173">
    <property type="entry name" value="Cyt-b5"/>
    <property type="match status" value="1"/>
</dbReference>
<dbReference type="AlphaFoldDB" id="A0A6P8I5L0"/>
<dbReference type="InterPro" id="IPR001199">
    <property type="entry name" value="Cyt_B5-like_heme/steroid-bd"/>
</dbReference>
<dbReference type="GO" id="GO:0005783">
    <property type="term" value="C:endoplasmic reticulum"/>
    <property type="evidence" value="ECO:0007669"/>
    <property type="project" value="UniProtKB-SubCell"/>
</dbReference>
<dbReference type="GO" id="GO:0016020">
    <property type="term" value="C:membrane"/>
    <property type="evidence" value="ECO:0007669"/>
    <property type="project" value="TreeGrafter"/>
</dbReference>
<comment type="subcellular location">
    <subcellularLocation>
        <location evidence="1">Endoplasmic reticulum</location>
    </subcellularLocation>
</comment>
<dbReference type="InterPro" id="IPR050577">
    <property type="entry name" value="MAPR/NEUFC/NENF-like"/>
</dbReference>
<dbReference type="SUPFAM" id="SSF55856">
    <property type="entry name" value="Cytochrome b5-like heme/steroid binding domain"/>
    <property type="match status" value="1"/>
</dbReference>
<dbReference type="InParanoid" id="A0A6P8I5L0"/>
<protein>
    <submittedName>
        <fullName evidence="10">Neudesin-like</fullName>
    </submittedName>
</protein>
<dbReference type="InterPro" id="IPR036400">
    <property type="entry name" value="Cyt_B5-like_heme/steroid_sf"/>
</dbReference>
<feature type="signal peptide" evidence="7">
    <location>
        <begin position="1"/>
        <end position="18"/>
    </location>
</feature>
<comment type="similarity">
    <text evidence="6">Belongs to the cytochrome b5 family. MAPR subfamily.</text>
</comment>
<dbReference type="OrthoDB" id="547796at2759"/>
<dbReference type="PANTHER" id="PTHR10281:SF72">
    <property type="entry name" value="NEUDESIN"/>
    <property type="match status" value="1"/>
</dbReference>
<dbReference type="GO" id="GO:0046872">
    <property type="term" value="F:metal ion binding"/>
    <property type="evidence" value="ECO:0007669"/>
    <property type="project" value="UniProtKB-KW"/>
</dbReference>
<proteinExistence type="inferred from homology"/>
<keyword evidence="4" id="KW-0256">Endoplasmic reticulum</keyword>
<dbReference type="Gene3D" id="3.10.120.10">
    <property type="entry name" value="Cytochrome b5-like heme/steroid binding domain"/>
    <property type="match status" value="1"/>
</dbReference>